<dbReference type="InterPro" id="IPR001764">
    <property type="entry name" value="Glyco_hydro_3_N"/>
</dbReference>
<evidence type="ECO:0000256" key="4">
    <source>
        <dbReference type="SAM" id="SignalP"/>
    </source>
</evidence>
<keyword evidence="7" id="KW-1185">Reference proteome</keyword>
<protein>
    <submittedName>
        <fullName evidence="6">Glycoside hydrolase family 3 C-terminal domain-containing protein</fullName>
    </submittedName>
</protein>
<evidence type="ECO:0000259" key="5">
    <source>
        <dbReference type="SMART" id="SM01217"/>
    </source>
</evidence>
<feature type="chain" id="PRO_5038800827" evidence="4">
    <location>
        <begin position="31"/>
        <end position="1510"/>
    </location>
</feature>
<dbReference type="GO" id="GO:0031222">
    <property type="term" value="P:arabinan catabolic process"/>
    <property type="evidence" value="ECO:0007669"/>
    <property type="project" value="TreeGrafter"/>
</dbReference>
<dbReference type="InterPro" id="IPR013783">
    <property type="entry name" value="Ig-like_fold"/>
</dbReference>
<dbReference type="InterPro" id="IPR002772">
    <property type="entry name" value="Glyco_hydro_3_C"/>
</dbReference>
<sequence length="1510" mass="153917">MSRLSRPRRSRGIQALLAVAAMTGVTALCAPVTSAAGSSPGSPLPIYLNTHYSAEERAADLVSRMTLPEKVAQLSTNSAPAIPRLGVQQYTYWSEGQHGINTLGANQVNGGNGGAVQATSFPTNFASTMSWDPSLVYQETTAISDEARGFLDKSLYGTGQNNLGPSASDFGDLTFWAPTVNMDRDPRWGRTDEAFGEDPYLVSEMAGAFVDGYEGNTMSGQSETGYLKVAATAKHYALNNEEDNRTGISSNVSDTDLRDYYTKQFASLIQNAHVSGLMTSYNAINGTPSVADTYTTNELAQRTYGFNGYITSDCGAIGTTYLNYPGGHDWAPPGWSTDNGGATGTWTDTTTGATVPSQAGGQAYALRAGTDLNCSGGENTLANVEAAIKAGILSESVIDNALVKLFTVRMETGEFDQASQDPYSKITKAQIQSPAHQQLATAVADDSVVLLKNQAPAGSSSALLPLNPKTTNKIVVVGDLAGKVTLGDYSGDPGLQVDAVQGITAELQKANPGAQVVYDACGTSTTTTKAAACSAATLADVKTADAVVVFVGTDLNVATEGTDRTSLAMPGDYDSLISQISAVGNPRTVLAIQSDGPVTIDDVQGDFPSIVFSGYNGETQGTALADVLFGKQNPAGHLDFTWYADDSQLPAMDNYGLTPAETDGLGRTYMYFTGTPTYPFGYGLSYSNFAYSDVHAAPVANANGTVEVGLTVTNTGHTTGSTVAQLYASAQFQQSGATFPKEQLVGFQKTGNLRPGQSQHVTLAVPVSSLEIWDATTSKDVVYDGSYGFGVGGDSADLSQAADVKISGSIKPQVQTVTVQPDQTELQVGQNLDLTGKNPWIADDTTGVGSVPQGRDMSVTADGIVEAANNDGSFADLSASHVSYRSSDPRVASVNSKGLVTAVGDGAADITVTVNGVSGSTPITVGHAVAVSAPALLAPGQNSTVTTTFTNTAATGGAAVRDVAMNLDLPTGWSATATTAAQFASVPAGQEVTTSWAVSVPTGAAGTFTLDADATAGGQHDSTNYTQTDVPYSSLTAAFNNSAITSDGNRGCANLDGAGASYSQQALASVGVTPGTALVHDGLTFTWPSGGACDADNVVAAGQTIDVSGSGSTLGFLGTSAWGAISGTGTVTYTDGTTQPFTIGFGDWANGTPPTGDDIAIRAPYGNQPGNQTSWQTTIEYAPVQLDPSKTVQSITLPPGNPQPSGGIPSMHIFAMSIKSDNLSISAPPTVDAGGSGNVTTTLANPSSAALANVALALNLPSGWTATNTSPDTFGSVAAGATVATSWTVTAPSTQQPGPQVIGVTETVGGTQAGLSGAATQVPYSSLAAGFNNVSITDDSDHSPTGFDGGLDGGGNSFSAEALAAAGLTPGTDFTFDGVVFTWPNSAAGTPDNIEADGRAFDVTGTGSTLGFLGAAANGASSGTVTVTYTDGTTQQFTIGFGDWASTTPYAGGQVAVTSAYGNTSSGTSPWKASVFYDSVTLPAGKTVQSVSLPTAGSAPLHVFAAAVGD</sequence>
<dbReference type="InterPro" id="IPR017853">
    <property type="entry name" value="GH"/>
</dbReference>
<keyword evidence="3 6" id="KW-0378">Hydrolase</keyword>
<dbReference type="InterPro" id="IPR044993">
    <property type="entry name" value="BXL"/>
</dbReference>
<dbReference type="Gene3D" id="2.60.40.1080">
    <property type="match status" value="1"/>
</dbReference>
<dbReference type="SUPFAM" id="SSF52279">
    <property type="entry name" value="Beta-D-glucan exohydrolase, C-terminal domain"/>
    <property type="match status" value="1"/>
</dbReference>
<name>A0A941IQY1_9ACTN</name>
<dbReference type="InterPro" id="IPR036962">
    <property type="entry name" value="Glyco_hydro_3_N_sf"/>
</dbReference>
<dbReference type="Pfam" id="PF14310">
    <property type="entry name" value="Fn3-like"/>
    <property type="match status" value="1"/>
</dbReference>
<dbReference type="InterPro" id="IPR018905">
    <property type="entry name" value="A-galactase_NEW3"/>
</dbReference>
<keyword evidence="2 4" id="KW-0732">Signal</keyword>
<comment type="similarity">
    <text evidence="1">Belongs to the glycosyl hydrolase 3 family.</text>
</comment>
<dbReference type="Gene3D" id="3.40.50.1700">
    <property type="entry name" value="Glycoside hydrolase family 3 C-terminal domain"/>
    <property type="match status" value="1"/>
</dbReference>
<dbReference type="Pfam" id="PF10633">
    <property type="entry name" value="NPCBM_assoc"/>
    <property type="match status" value="2"/>
</dbReference>
<dbReference type="GO" id="GO:0046556">
    <property type="term" value="F:alpha-L-arabinofuranosidase activity"/>
    <property type="evidence" value="ECO:0007669"/>
    <property type="project" value="TreeGrafter"/>
</dbReference>
<accession>A0A941IQY1</accession>
<organism evidence="6 7">
    <name type="scientific">Actinospica durhamensis</name>
    <dbReference type="NCBI Taxonomy" id="1508375"/>
    <lineage>
        <taxon>Bacteria</taxon>
        <taxon>Bacillati</taxon>
        <taxon>Actinomycetota</taxon>
        <taxon>Actinomycetes</taxon>
        <taxon>Catenulisporales</taxon>
        <taxon>Actinospicaceae</taxon>
        <taxon>Actinospica</taxon>
    </lineage>
</organism>
<dbReference type="Pfam" id="PF01915">
    <property type="entry name" value="Glyco_hydro_3_C"/>
    <property type="match status" value="1"/>
</dbReference>
<dbReference type="InterPro" id="IPR026891">
    <property type="entry name" value="Fn3-like"/>
</dbReference>
<reference evidence="6" key="1">
    <citation type="submission" date="2021-04" db="EMBL/GenBank/DDBJ databases">
        <title>Genome based classification of Actinospica acidithermotolerans sp. nov., an actinobacterium isolated from an Indonesian hot spring.</title>
        <authorList>
            <person name="Kusuma A.B."/>
            <person name="Putra K.E."/>
            <person name="Nafisah S."/>
            <person name="Loh J."/>
            <person name="Nouioui I."/>
            <person name="Goodfellow M."/>
        </authorList>
    </citation>
    <scope>NUCLEOTIDE SEQUENCE</scope>
    <source>
        <strain evidence="6">CSCA 57</strain>
    </source>
</reference>
<dbReference type="Gene3D" id="2.60.40.10">
    <property type="entry name" value="Immunoglobulins"/>
    <property type="match status" value="1"/>
</dbReference>
<dbReference type="InterPro" id="IPR008964">
    <property type="entry name" value="Invasin/intimin_cell_adhesion"/>
</dbReference>
<dbReference type="Pfam" id="PF00933">
    <property type="entry name" value="Glyco_hydro_3"/>
    <property type="match status" value="1"/>
</dbReference>
<dbReference type="SMART" id="SM01217">
    <property type="entry name" value="Fn3_like"/>
    <property type="match status" value="1"/>
</dbReference>
<dbReference type="EMBL" id="JAGSOG010000067">
    <property type="protein sequence ID" value="MBR7834702.1"/>
    <property type="molecule type" value="Genomic_DNA"/>
</dbReference>
<dbReference type="InterPro" id="IPR036881">
    <property type="entry name" value="Glyco_hydro_3_C_sf"/>
</dbReference>
<evidence type="ECO:0000313" key="7">
    <source>
        <dbReference type="Proteomes" id="UP000675781"/>
    </source>
</evidence>
<dbReference type="Proteomes" id="UP000675781">
    <property type="component" value="Unassembled WGS sequence"/>
</dbReference>
<feature type="domain" description="Fibronectin type III-like" evidence="5">
    <location>
        <begin position="722"/>
        <end position="795"/>
    </location>
</feature>
<evidence type="ECO:0000313" key="6">
    <source>
        <dbReference type="EMBL" id="MBR7834702.1"/>
    </source>
</evidence>
<dbReference type="Pfam" id="PF02368">
    <property type="entry name" value="Big_2"/>
    <property type="match status" value="1"/>
</dbReference>
<evidence type="ECO:0000256" key="1">
    <source>
        <dbReference type="ARBA" id="ARBA00005336"/>
    </source>
</evidence>
<dbReference type="GO" id="GO:0045493">
    <property type="term" value="P:xylan catabolic process"/>
    <property type="evidence" value="ECO:0007669"/>
    <property type="project" value="InterPro"/>
</dbReference>
<dbReference type="PANTHER" id="PTHR42721">
    <property type="entry name" value="SUGAR HYDROLASE-RELATED"/>
    <property type="match status" value="1"/>
</dbReference>
<dbReference type="PANTHER" id="PTHR42721:SF3">
    <property type="entry name" value="BETA-D-XYLOSIDASE 5-RELATED"/>
    <property type="match status" value="1"/>
</dbReference>
<gene>
    <name evidence="6" type="ORF">KDL01_15615</name>
</gene>
<evidence type="ECO:0000256" key="2">
    <source>
        <dbReference type="ARBA" id="ARBA00022729"/>
    </source>
</evidence>
<dbReference type="SUPFAM" id="SSF51445">
    <property type="entry name" value="(Trans)glycosidases"/>
    <property type="match status" value="1"/>
</dbReference>
<comment type="caution">
    <text evidence="6">The sequence shown here is derived from an EMBL/GenBank/DDBJ whole genome shotgun (WGS) entry which is preliminary data.</text>
</comment>
<dbReference type="InterPro" id="IPR003343">
    <property type="entry name" value="Big_2"/>
</dbReference>
<proteinExistence type="inferred from homology"/>
<evidence type="ECO:0000256" key="3">
    <source>
        <dbReference type="ARBA" id="ARBA00022801"/>
    </source>
</evidence>
<feature type="signal peptide" evidence="4">
    <location>
        <begin position="1"/>
        <end position="30"/>
    </location>
</feature>
<dbReference type="GO" id="GO:0009044">
    <property type="term" value="F:xylan 1,4-beta-xylosidase activity"/>
    <property type="evidence" value="ECO:0007669"/>
    <property type="project" value="InterPro"/>
</dbReference>
<dbReference type="SUPFAM" id="SSF49373">
    <property type="entry name" value="Invasin/intimin cell-adhesion fragments"/>
    <property type="match status" value="1"/>
</dbReference>
<dbReference type="Gene3D" id="3.20.20.300">
    <property type="entry name" value="Glycoside hydrolase, family 3, N-terminal domain"/>
    <property type="match status" value="1"/>
</dbReference>